<feature type="transmembrane region" description="Helical" evidence="7">
    <location>
        <begin position="236"/>
        <end position="258"/>
    </location>
</feature>
<dbReference type="InterPro" id="IPR036322">
    <property type="entry name" value="WD40_repeat_dom_sf"/>
</dbReference>
<dbReference type="PROSITE" id="PS50850">
    <property type="entry name" value="MFS"/>
    <property type="match status" value="1"/>
</dbReference>
<dbReference type="Gene3D" id="1.20.1250.20">
    <property type="entry name" value="MFS general substrate transporter like domains"/>
    <property type="match status" value="2"/>
</dbReference>
<feature type="transmembrane region" description="Helical" evidence="7">
    <location>
        <begin position="169"/>
        <end position="195"/>
    </location>
</feature>
<dbReference type="OMA" id="SEFLMGP"/>
<dbReference type="GO" id="GO:0022857">
    <property type="term" value="F:transmembrane transporter activity"/>
    <property type="evidence" value="ECO:0007669"/>
    <property type="project" value="InterPro"/>
</dbReference>
<feature type="transmembrane region" description="Helical" evidence="7">
    <location>
        <begin position="278"/>
        <end position="296"/>
    </location>
</feature>
<feature type="compositionally biased region" description="Polar residues" evidence="6">
    <location>
        <begin position="117"/>
        <end position="134"/>
    </location>
</feature>
<feature type="transmembrane region" description="Helical" evidence="7">
    <location>
        <begin position="333"/>
        <end position="352"/>
    </location>
</feature>
<feature type="transmembrane region" description="Helical" evidence="7">
    <location>
        <begin position="303"/>
        <end position="327"/>
    </location>
</feature>
<dbReference type="Proteomes" id="UP000887568">
    <property type="component" value="Unplaced"/>
</dbReference>
<feature type="transmembrane region" description="Helical" evidence="7">
    <location>
        <begin position="372"/>
        <end position="393"/>
    </location>
</feature>
<feature type="transmembrane region" description="Helical" evidence="7">
    <location>
        <begin position="470"/>
        <end position="489"/>
    </location>
</feature>
<dbReference type="InterPro" id="IPR015943">
    <property type="entry name" value="WD40/YVTN_repeat-like_dom_sf"/>
</dbReference>
<keyword evidence="10" id="KW-1185">Reference proteome</keyword>
<evidence type="ECO:0000256" key="5">
    <source>
        <dbReference type="ARBA" id="ARBA00023136"/>
    </source>
</evidence>
<feature type="region of interest" description="Disordered" evidence="6">
    <location>
        <begin position="578"/>
        <end position="598"/>
    </location>
</feature>
<keyword evidence="3 7" id="KW-0812">Transmembrane</keyword>
<dbReference type="InterPro" id="IPR050930">
    <property type="entry name" value="MFS_Vesicular_Transporter"/>
</dbReference>
<evidence type="ECO:0000313" key="9">
    <source>
        <dbReference type="EnsemblMetazoa" id="XP_038053523.1"/>
    </source>
</evidence>
<keyword evidence="2" id="KW-0813">Transport</keyword>
<keyword evidence="4 7" id="KW-1133">Transmembrane helix</keyword>
<organism evidence="9 10">
    <name type="scientific">Patiria miniata</name>
    <name type="common">Bat star</name>
    <name type="synonym">Asterina miniata</name>
    <dbReference type="NCBI Taxonomy" id="46514"/>
    <lineage>
        <taxon>Eukaryota</taxon>
        <taxon>Metazoa</taxon>
        <taxon>Echinodermata</taxon>
        <taxon>Eleutherozoa</taxon>
        <taxon>Asterozoa</taxon>
        <taxon>Asteroidea</taxon>
        <taxon>Valvatacea</taxon>
        <taxon>Valvatida</taxon>
        <taxon>Asterinidae</taxon>
        <taxon>Patiria</taxon>
    </lineage>
</organism>
<dbReference type="SUPFAM" id="SSF103473">
    <property type="entry name" value="MFS general substrate transporter"/>
    <property type="match status" value="1"/>
</dbReference>
<feature type="transmembrane region" description="Helical" evidence="7">
    <location>
        <begin position="442"/>
        <end position="464"/>
    </location>
</feature>
<feature type="domain" description="Major facilitator superfamily (MFS) profile" evidence="8">
    <location>
        <begin position="171"/>
        <end position="569"/>
    </location>
</feature>
<proteinExistence type="predicted"/>
<comment type="subcellular location">
    <subcellularLocation>
        <location evidence="1">Membrane</location>
        <topology evidence="1">Multi-pass membrane protein</topology>
    </subcellularLocation>
</comment>
<evidence type="ECO:0000256" key="7">
    <source>
        <dbReference type="SAM" id="Phobius"/>
    </source>
</evidence>
<dbReference type="EnsemblMetazoa" id="XM_038197595.1">
    <property type="protein sequence ID" value="XP_038053523.1"/>
    <property type="gene ID" value="LOC119725969"/>
</dbReference>
<dbReference type="OrthoDB" id="446368at2759"/>
<dbReference type="InterPro" id="IPR036259">
    <property type="entry name" value="MFS_trans_sf"/>
</dbReference>
<feature type="transmembrane region" description="Helical" evidence="7">
    <location>
        <begin position="201"/>
        <end position="224"/>
    </location>
</feature>
<dbReference type="InterPro" id="IPR020846">
    <property type="entry name" value="MFS_dom"/>
</dbReference>
<dbReference type="GO" id="GO:0016020">
    <property type="term" value="C:membrane"/>
    <property type="evidence" value="ECO:0007669"/>
    <property type="project" value="UniProtKB-SubCell"/>
</dbReference>
<dbReference type="InterPro" id="IPR011701">
    <property type="entry name" value="MFS"/>
</dbReference>
<protein>
    <recommendedName>
        <fullName evidence="8">Major facilitator superfamily (MFS) profile domain-containing protein</fullName>
    </recommendedName>
</protein>
<accession>A0A913ZP05</accession>
<feature type="region of interest" description="Disordered" evidence="6">
    <location>
        <begin position="117"/>
        <end position="162"/>
    </location>
</feature>
<feature type="transmembrane region" description="Helical" evidence="7">
    <location>
        <begin position="542"/>
        <end position="566"/>
    </location>
</feature>
<evidence type="ECO:0000256" key="2">
    <source>
        <dbReference type="ARBA" id="ARBA00022448"/>
    </source>
</evidence>
<keyword evidence="5 7" id="KW-0472">Membrane</keyword>
<dbReference type="SUPFAM" id="SSF50978">
    <property type="entry name" value="WD40 repeat-like"/>
    <property type="match status" value="1"/>
</dbReference>
<feature type="transmembrane region" description="Helical" evidence="7">
    <location>
        <begin position="501"/>
        <end position="522"/>
    </location>
</feature>
<dbReference type="AlphaFoldDB" id="A0A913ZP05"/>
<dbReference type="GeneID" id="119725969"/>
<feature type="transmembrane region" description="Helical" evidence="7">
    <location>
        <begin position="405"/>
        <end position="430"/>
    </location>
</feature>
<dbReference type="PANTHER" id="PTHR23506:SF26">
    <property type="entry name" value="MFS-TYPE TRANSPORTER SLC18B1"/>
    <property type="match status" value="1"/>
</dbReference>
<dbReference type="Gene3D" id="2.130.10.10">
    <property type="entry name" value="YVTN repeat-like/Quinoprotein amine dehydrogenase"/>
    <property type="match status" value="1"/>
</dbReference>
<name>A0A913ZP05_PATMI</name>
<evidence type="ECO:0000259" key="8">
    <source>
        <dbReference type="PROSITE" id="PS50850"/>
    </source>
</evidence>
<evidence type="ECO:0000256" key="1">
    <source>
        <dbReference type="ARBA" id="ARBA00004141"/>
    </source>
</evidence>
<dbReference type="PANTHER" id="PTHR23506">
    <property type="entry name" value="GH10249P"/>
    <property type="match status" value="1"/>
</dbReference>
<reference evidence="9" key="1">
    <citation type="submission" date="2022-11" db="UniProtKB">
        <authorList>
            <consortium name="EnsemblMetazoa"/>
        </authorList>
    </citation>
    <scope>IDENTIFICATION</scope>
</reference>
<evidence type="ECO:0000256" key="6">
    <source>
        <dbReference type="SAM" id="MobiDB-lite"/>
    </source>
</evidence>
<evidence type="ECO:0000256" key="4">
    <source>
        <dbReference type="ARBA" id="ARBA00022989"/>
    </source>
</evidence>
<dbReference type="Pfam" id="PF07690">
    <property type="entry name" value="MFS_1"/>
    <property type="match status" value="1"/>
</dbReference>
<dbReference type="RefSeq" id="XP_038053523.1">
    <property type="nucleotide sequence ID" value="XM_038197595.1"/>
</dbReference>
<sequence length="598" mass="63313">MSPVGNANISSKWTSVRRKIAAGCKDGKIRTYSDKTGEQLQVMSGPRFPVSHLFFDGETIVSAAAAKYHDKYHTTVDNDVFVSNAADGTCRCILKGGSTLLGVGRDRSWTAMELQTHENGNMEGTQKNANSQVPSPMETPPRGLATPEEAVDADGDQQPAKSRFTSHQIATIVGTILAAFTNMMAFSVITVFYPIEAKKRGISQTVIGMVFSVFSLSYGIGSLLIGKMIPIVGARFVFLAGSFFTGGCNILFGHRFIIDMPTIATFTGFSFAIRILEGLGSAAVLTASTAIVASVFPDDVGKAVSLVETTVGCSFAIGPAVGGLLYHAAGFRIPFFVLGGIVLSTVVVNCFLMPNQGSGNEAEESGSVSRVLSIPAVWIALFANFVGFAAYASLQPTLAIFLDELNFSVMAISLLFVSLGLGYGLFSVIWGAIADAKKCARTLIVVGASSSGGLFLLLGLPQILHLPVTGVLPGVTIPIAAATFSMLATPTFVDMLRSAEWYGIPSGLGLTAVISGLWNSAYALGSLTGPLLGGVITEYYGFGYSIMTIACTSFAVLIITCLFGIWEFRCGKGRREPREAFSSEDNSNDQEMRLLSSK</sequence>
<evidence type="ECO:0000313" key="10">
    <source>
        <dbReference type="Proteomes" id="UP000887568"/>
    </source>
</evidence>
<evidence type="ECO:0000256" key="3">
    <source>
        <dbReference type="ARBA" id="ARBA00022692"/>
    </source>
</evidence>